<gene>
    <name evidence="7" type="ORF">ElyMa_005611500</name>
</gene>
<accession>A0AAV4F6E5</accession>
<evidence type="ECO:0000256" key="5">
    <source>
        <dbReference type="ARBA" id="ARBA00023136"/>
    </source>
</evidence>
<evidence type="ECO:0000313" key="7">
    <source>
        <dbReference type="EMBL" id="GFR68559.1"/>
    </source>
</evidence>
<keyword evidence="3" id="KW-0812">Transmembrane</keyword>
<dbReference type="GO" id="GO:0016020">
    <property type="term" value="C:membrane"/>
    <property type="evidence" value="ECO:0007669"/>
    <property type="project" value="UniProtKB-SubCell"/>
</dbReference>
<reference evidence="7 8" key="1">
    <citation type="journal article" date="2021" name="Elife">
        <title>Chloroplast acquisition without the gene transfer in kleptoplastic sea slugs, Plakobranchus ocellatus.</title>
        <authorList>
            <person name="Maeda T."/>
            <person name="Takahashi S."/>
            <person name="Yoshida T."/>
            <person name="Shimamura S."/>
            <person name="Takaki Y."/>
            <person name="Nagai Y."/>
            <person name="Toyoda A."/>
            <person name="Suzuki Y."/>
            <person name="Arimoto A."/>
            <person name="Ishii H."/>
            <person name="Satoh N."/>
            <person name="Nishiyama T."/>
            <person name="Hasebe M."/>
            <person name="Maruyama T."/>
            <person name="Minagawa J."/>
            <person name="Obokata J."/>
            <person name="Shigenobu S."/>
        </authorList>
    </citation>
    <scope>NUCLEOTIDE SEQUENCE [LARGE SCALE GENOMIC DNA]</scope>
</reference>
<feature type="domain" description="Phosphatidic acid phosphatase type 2/haloperoxidase" evidence="6">
    <location>
        <begin position="2"/>
        <end position="63"/>
    </location>
</feature>
<name>A0AAV4F6E5_9GAST</name>
<dbReference type="Gene3D" id="1.20.144.10">
    <property type="entry name" value="Phosphatidic acid phosphatase type 2/haloperoxidase"/>
    <property type="match status" value="1"/>
</dbReference>
<proteinExistence type="inferred from homology"/>
<keyword evidence="5" id="KW-0472">Membrane</keyword>
<comment type="caution">
    <text evidence="7">The sequence shown here is derived from an EMBL/GenBank/DDBJ whole genome shotgun (WGS) entry which is preliminary data.</text>
</comment>
<dbReference type="InterPro" id="IPR000326">
    <property type="entry name" value="PAP2/HPO"/>
</dbReference>
<evidence type="ECO:0000256" key="4">
    <source>
        <dbReference type="ARBA" id="ARBA00022989"/>
    </source>
</evidence>
<evidence type="ECO:0000256" key="3">
    <source>
        <dbReference type="ARBA" id="ARBA00022692"/>
    </source>
</evidence>
<sequence>MYLSACVTNFIKLFVGRPRPDFFERCFEEPPDDINRLAEAMCDRDPETVDQGYKSFPSGHATSNIF</sequence>
<evidence type="ECO:0000256" key="1">
    <source>
        <dbReference type="ARBA" id="ARBA00004141"/>
    </source>
</evidence>
<dbReference type="InterPro" id="IPR043216">
    <property type="entry name" value="PAP-like"/>
</dbReference>
<evidence type="ECO:0000313" key="8">
    <source>
        <dbReference type="Proteomes" id="UP000762676"/>
    </source>
</evidence>
<keyword evidence="4" id="KW-1133">Transmembrane helix</keyword>
<evidence type="ECO:0000259" key="6">
    <source>
        <dbReference type="Pfam" id="PF01569"/>
    </source>
</evidence>
<protein>
    <submittedName>
        <fullName evidence="7">Lipid phosphate phosphatase-like protein</fullName>
    </submittedName>
</protein>
<organism evidence="7 8">
    <name type="scientific">Elysia marginata</name>
    <dbReference type="NCBI Taxonomy" id="1093978"/>
    <lineage>
        <taxon>Eukaryota</taxon>
        <taxon>Metazoa</taxon>
        <taxon>Spiralia</taxon>
        <taxon>Lophotrochozoa</taxon>
        <taxon>Mollusca</taxon>
        <taxon>Gastropoda</taxon>
        <taxon>Heterobranchia</taxon>
        <taxon>Euthyneura</taxon>
        <taxon>Panpulmonata</taxon>
        <taxon>Sacoglossa</taxon>
        <taxon>Placobranchoidea</taxon>
        <taxon>Plakobranchidae</taxon>
        <taxon>Elysia</taxon>
    </lineage>
</organism>
<keyword evidence="8" id="KW-1185">Reference proteome</keyword>
<dbReference type="EMBL" id="BMAT01011208">
    <property type="protein sequence ID" value="GFR68559.1"/>
    <property type="molecule type" value="Genomic_DNA"/>
</dbReference>
<comment type="similarity">
    <text evidence="2">Belongs to the PA-phosphatase related phosphoesterase family.</text>
</comment>
<dbReference type="GO" id="GO:0046839">
    <property type="term" value="P:phospholipid dephosphorylation"/>
    <property type="evidence" value="ECO:0007669"/>
    <property type="project" value="TreeGrafter"/>
</dbReference>
<dbReference type="Proteomes" id="UP000762676">
    <property type="component" value="Unassembled WGS sequence"/>
</dbReference>
<dbReference type="PANTHER" id="PTHR10165">
    <property type="entry name" value="LIPID PHOSPHATE PHOSPHATASE"/>
    <property type="match status" value="1"/>
</dbReference>
<dbReference type="GO" id="GO:0008195">
    <property type="term" value="F:phosphatidate phosphatase activity"/>
    <property type="evidence" value="ECO:0007669"/>
    <property type="project" value="TreeGrafter"/>
</dbReference>
<dbReference type="GO" id="GO:0006644">
    <property type="term" value="P:phospholipid metabolic process"/>
    <property type="evidence" value="ECO:0007669"/>
    <property type="project" value="InterPro"/>
</dbReference>
<comment type="subcellular location">
    <subcellularLocation>
        <location evidence="1">Membrane</location>
        <topology evidence="1">Multi-pass membrane protein</topology>
    </subcellularLocation>
</comment>
<dbReference type="Pfam" id="PF01569">
    <property type="entry name" value="PAP2"/>
    <property type="match status" value="1"/>
</dbReference>
<dbReference type="SUPFAM" id="SSF48317">
    <property type="entry name" value="Acid phosphatase/Vanadium-dependent haloperoxidase"/>
    <property type="match status" value="1"/>
</dbReference>
<dbReference type="PANTHER" id="PTHR10165:SF35">
    <property type="entry name" value="RE23632P"/>
    <property type="match status" value="1"/>
</dbReference>
<evidence type="ECO:0000256" key="2">
    <source>
        <dbReference type="ARBA" id="ARBA00008816"/>
    </source>
</evidence>
<dbReference type="AlphaFoldDB" id="A0AAV4F6E5"/>
<dbReference type="InterPro" id="IPR036938">
    <property type="entry name" value="PAP2/HPO_sf"/>
</dbReference>